<reference evidence="1" key="1">
    <citation type="submission" date="2021-06" db="EMBL/GenBank/DDBJ databases">
        <authorList>
            <person name="Kallberg Y."/>
            <person name="Tangrot J."/>
            <person name="Rosling A."/>
        </authorList>
    </citation>
    <scope>NUCLEOTIDE SEQUENCE</scope>
    <source>
        <strain evidence="1">CL356</strain>
    </source>
</reference>
<evidence type="ECO:0000313" key="1">
    <source>
        <dbReference type="EMBL" id="CAG8592559.1"/>
    </source>
</evidence>
<dbReference type="Proteomes" id="UP000789525">
    <property type="component" value="Unassembled WGS sequence"/>
</dbReference>
<name>A0ACA9MMF0_9GLOM</name>
<accession>A0ACA9MMF0</accession>
<sequence length="152" mass="17200">MYHTLSIIADRNTEVNEVNDFNELDVSDREWGDGDDSGWDDEEGMELGLVWKNDNHLEKTKRGPYMTGKTPKSTYYDKYGLNGSFTKAAVGAKKLSASLIMQVMDLQSPESNEIGEISSDSESDLDTCRTNERAQELKKQLEKEHNQLTVTE</sequence>
<comment type="caution">
    <text evidence="1">The sequence shown here is derived from an EMBL/GenBank/DDBJ whole genome shotgun (WGS) entry which is preliminary data.</text>
</comment>
<dbReference type="EMBL" id="CAJVPT010013062">
    <property type="protein sequence ID" value="CAG8592559.1"/>
    <property type="molecule type" value="Genomic_DNA"/>
</dbReference>
<organism evidence="1 2">
    <name type="scientific">Acaulospora colombiana</name>
    <dbReference type="NCBI Taxonomy" id="27376"/>
    <lineage>
        <taxon>Eukaryota</taxon>
        <taxon>Fungi</taxon>
        <taxon>Fungi incertae sedis</taxon>
        <taxon>Mucoromycota</taxon>
        <taxon>Glomeromycotina</taxon>
        <taxon>Glomeromycetes</taxon>
        <taxon>Diversisporales</taxon>
        <taxon>Acaulosporaceae</taxon>
        <taxon>Acaulospora</taxon>
    </lineage>
</organism>
<keyword evidence="2" id="KW-1185">Reference proteome</keyword>
<gene>
    <name evidence="1" type="ORF">ACOLOM_LOCUS6375</name>
</gene>
<proteinExistence type="predicted"/>
<protein>
    <submittedName>
        <fullName evidence="1">7759_t:CDS:1</fullName>
    </submittedName>
</protein>
<evidence type="ECO:0000313" key="2">
    <source>
        <dbReference type="Proteomes" id="UP000789525"/>
    </source>
</evidence>